<dbReference type="SUPFAM" id="SSF90229">
    <property type="entry name" value="CCCH zinc finger"/>
    <property type="match status" value="2"/>
</dbReference>
<dbReference type="InterPro" id="IPR045124">
    <property type="entry name" value="Su(sable)-like"/>
</dbReference>
<proteinExistence type="predicted"/>
<dbReference type="FunFam" id="2.30.30.1190:FF:000010">
    <property type="entry name" value="C3H-type transcription factor"/>
    <property type="match status" value="1"/>
</dbReference>
<feature type="zinc finger region" description="C3H1-type" evidence="5">
    <location>
        <begin position="541"/>
        <end position="568"/>
    </location>
</feature>
<dbReference type="Gene3D" id="4.10.1000.10">
    <property type="entry name" value="Zinc finger, CCCH-type"/>
    <property type="match status" value="1"/>
</dbReference>
<dbReference type="InterPro" id="IPR036855">
    <property type="entry name" value="Znf_CCCH_sf"/>
</dbReference>
<keyword evidence="9" id="KW-1185">Reference proteome</keyword>
<feature type="compositionally biased region" description="Basic and acidic residues" evidence="6">
    <location>
        <begin position="785"/>
        <end position="799"/>
    </location>
</feature>
<evidence type="ECO:0000256" key="6">
    <source>
        <dbReference type="SAM" id="MobiDB-lite"/>
    </source>
</evidence>
<keyword evidence="1 5" id="KW-0479">Metal-binding</keyword>
<reference evidence="8 9" key="1">
    <citation type="submission" date="2024-11" db="EMBL/GenBank/DDBJ databases">
        <title>Chromosome-level genome assembly of Eucalyptus globulus Labill. provides insights into its genome evolution.</title>
        <authorList>
            <person name="Li X."/>
        </authorList>
    </citation>
    <scope>NUCLEOTIDE SEQUENCE [LARGE SCALE GENOMIC DNA]</scope>
    <source>
        <strain evidence="8">CL2024</strain>
        <tissue evidence="8">Fresh tender leaves</tissue>
    </source>
</reference>
<dbReference type="Pfam" id="PF14608">
    <property type="entry name" value="zf-CCCH_2"/>
    <property type="match status" value="1"/>
</dbReference>
<evidence type="ECO:0000259" key="7">
    <source>
        <dbReference type="PROSITE" id="PS50103"/>
    </source>
</evidence>
<evidence type="ECO:0000256" key="4">
    <source>
        <dbReference type="ARBA" id="ARBA00022833"/>
    </source>
</evidence>
<evidence type="ECO:0000256" key="2">
    <source>
        <dbReference type="ARBA" id="ARBA00022737"/>
    </source>
</evidence>
<feature type="compositionally biased region" description="Polar residues" evidence="6">
    <location>
        <begin position="679"/>
        <end position="688"/>
    </location>
</feature>
<feature type="domain" description="C3H1-type" evidence="7">
    <location>
        <begin position="541"/>
        <end position="568"/>
    </location>
</feature>
<feature type="region of interest" description="Disordered" evidence="6">
    <location>
        <begin position="107"/>
        <end position="132"/>
    </location>
</feature>
<dbReference type="PROSITE" id="PS50103">
    <property type="entry name" value="ZF_C3H1"/>
    <property type="match status" value="3"/>
</dbReference>
<feature type="domain" description="C3H1-type" evidence="7">
    <location>
        <begin position="511"/>
        <end position="538"/>
    </location>
</feature>
<comment type="caution">
    <text evidence="8">The sequence shown here is derived from an EMBL/GenBank/DDBJ whole genome shotgun (WGS) entry which is preliminary data.</text>
</comment>
<dbReference type="InterPro" id="IPR000571">
    <property type="entry name" value="Znf_CCCH"/>
</dbReference>
<feature type="compositionally biased region" description="Basic residues" evidence="6">
    <location>
        <begin position="469"/>
        <end position="493"/>
    </location>
</feature>
<feature type="region of interest" description="Disordered" evidence="6">
    <location>
        <begin position="679"/>
        <end position="709"/>
    </location>
</feature>
<keyword evidence="2" id="KW-0677">Repeat</keyword>
<dbReference type="AlphaFoldDB" id="A0ABD3L1J1"/>
<feature type="region of interest" description="Disordered" evidence="6">
    <location>
        <begin position="468"/>
        <end position="499"/>
    </location>
</feature>
<keyword evidence="3 5" id="KW-0863">Zinc-finger</keyword>
<accession>A0ABD3L1J1</accession>
<keyword evidence="4 5" id="KW-0862">Zinc</keyword>
<sequence length="939" mass="102658">MKDSELRSATPAFPLLKRPRLRSETCDALVRIFSLCGDPSYAPRLVKFDTHWPSPDDAHDDRGEKTGEEFCEQGQVELEVAGSNCKPLEHSSAQNDSLPIAGEFKSAQKSNVADGQLEGLSSQDRESSEAQVPMDEIANRADREYGVNPSTPKDEMVMESILGVNIEESGFELEHMDIDDISILLNDEGIAPVHQDNSIVELMDDQRHVGGIGDSLSTNQQHSGEQIVVDDPTSQSHLQGDINDCSQKIAIGSAPTPMQNFEEKCPLSATKALTGENEVQHPCTRDTDVHLPDSTLNLSQEVTEEQDAEEGEISDSIRVEGTGSNMRLDDIAVSNKLLNNEQVVESVTDEGQKGKLETKSGVSSFGDEMDHDVANVRKAENHENNGGKKICEPQMAFHGKSVVMEAEKVGTHCPSIEDKKAKKQGSIVSEDVTPHAGRCNDIVSYADIYLEKKSEDQGAVNTLKELQDKKKRRTLSKERKEKKKQKERRKRAQKNRELGVKRLKLQPVLKQKTVTYCRHYLQGRCTEGEKCKFSHDTVPLTKSTKPCCHYARNSCMKGEDCPFDHQLSKYPCSNYASKGFCSRGNNCMFSHKIEDSTIASNTSNNESNHPAMPLILKKQPGTIVGSHENNAHTAVDTSHATFKYLKPNMIGSATNLPVLKPERGSSNSAEKSLLISFNKSEKGSSSAKDGSRIGIHTGENASGTVQNVDPISKTTPLLPPKGVNFLSFGSSSKQTDTKKPANFLFNTSNVNILKHATSTQQKGDSNIIVNDESHPMSMLPNSNEATERIEPVVKPEDLMRFSSRKASLHDFTPGEQSGSSSVGNDAIDRSLQGKPSASSTTHSSSMTTWKLPVSPITPGQPSDSMPRLYRNISSSAQKALSSTLAFAAMFETDTRSKHADGHRAVTGKAGEDSAHGFQNDSAKASKILDLLANIGKKKQ</sequence>
<organism evidence="8 9">
    <name type="scientific">Eucalyptus globulus</name>
    <name type="common">Tasmanian blue gum</name>
    <dbReference type="NCBI Taxonomy" id="34317"/>
    <lineage>
        <taxon>Eukaryota</taxon>
        <taxon>Viridiplantae</taxon>
        <taxon>Streptophyta</taxon>
        <taxon>Embryophyta</taxon>
        <taxon>Tracheophyta</taxon>
        <taxon>Spermatophyta</taxon>
        <taxon>Magnoliopsida</taxon>
        <taxon>eudicotyledons</taxon>
        <taxon>Gunneridae</taxon>
        <taxon>Pentapetalae</taxon>
        <taxon>rosids</taxon>
        <taxon>malvids</taxon>
        <taxon>Myrtales</taxon>
        <taxon>Myrtaceae</taxon>
        <taxon>Myrtoideae</taxon>
        <taxon>Eucalypteae</taxon>
        <taxon>Eucalyptus</taxon>
    </lineage>
</organism>
<feature type="zinc finger region" description="C3H1-type" evidence="5">
    <location>
        <begin position="511"/>
        <end position="538"/>
    </location>
</feature>
<dbReference type="Proteomes" id="UP001634007">
    <property type="component" value="Unassembled WGS sequence"/>
</dbReference>
<feature type="region of interest" description="Disordered" evidence="6">
    <location>
        <begin position="346"/>
        <end position="368"/>
    </location>
</feature>
<feature type="compositionally biased region" description="Low complexity" evidence="6">
    <location>
        <begin position="836"/>
        <end position="848"/>
    </location>
</feature>
<dbReference type="Pfam" id="PF18044">
    <property type="entry name" value="zf-CCCH_4"/>
    <property type="match status" value="1"/>
</dbReference>
<dbReference type="PANTHER" id="PTHR13119">
    <property type="entry name" value="ZINC FINGER CCCH DOMAIN-CONTAINING PROTEI"/>
    <property type="match status" value="1"/>
</dbReference>
<dbReference type="PANTHER" id="PTHR13119:SF12">
    <property type="entry name" value="PROTEIN SUPPRESSOR OF SABLE"/>
    <property type="match status" value="1"/>
</dbReference>
<evidence type="ECO:0000256" key="5">
    <source>
        <dbReference type="PROSITE-ProRule" id="PRU00723"/>
    </source>
</evidence>
<feature type="zinc finger region" description="C3H1-type" evidence="5">
    <location>
        <begin position="571"/>
        <end position="594"/>
    </location>
</feature>
<dbReference type="Gene3D" id="2.30.30.1190">
    <property type="match status" value="1"/>
</dbReference>
<protein>
    <recommendedName>
        <fullName evidence="7">C3H1-type domain-containing protein</fullName>
    </recommendedName>
</protein>
<feature type="compositionally biased region" description="Polar residues" evidence="6">
    <location>
        <begin position="757"/>
        <end position="768"/>
    </location>
</feature>
<feature type="compositionally biased region" description="Polar residues" evidence="6">
    <location>
        <begin position="814"/>
        <end position="823"/>
    </location>
</feature>
<evidence type="ECO:0000313" key="9">
    <source>
        <dbReference type="Proteomes" id="UP001634007"/>
    </source>
</evidence>
<dbReference type="GO" id="GO:0008270">
    <property type="term" value="F:zinc ion binding"/>
    <property type="evidence" value="ECO:0007669"/>
    <property type="project" value="UniProtKB-KW"/>
</dbReference>
<dbReference type="InterPro" id="IPR041367">
    <property type="entry name" value="Znf-CCCH_4"/>
</dbReference>
<feature type="compositionally biased region" description="Basic and acidic residues" evidence="6">
    <location>
        <begin position="897"/>
        <end position="914"/>
    </location>
</feature>
<dbReference type="EMBL" id="JBJKBG010000003">
    <property type="protein sequence ID" value="KAL3745468.1"/>
    <property type="molecule type" value="Genomic_DNA"/>
</dbReference>
<feature type="region of interest" description="Disordered" evidence="6">
    <location>
        <begin position="757"/>
        <end position="863"/>
    </location>
</feature>
<feature type="domain" description="C3H1-type" evidence="7">
    <location>
        <begin position="571"/>
        <end position="594"/>
    </location>
</feature>
<name>A0ABD3L1J1_EUCGL</name>
<feature type="compositionally biased region" description="Polar residues" evidence="6">
    <location>
        <begin position="699"/>
        <end position="709"/>
    </location>
</feature>
<feature type="region of interest" description="Disordered" evidence="6">
    <location>
        <begin position="897"/>
        <end position="920"/>
    </location>
</feature>
<evidence type="ECO:0000313" key="8">
    <source>
        <dbReference type="EMBL" id="KAL3745468.1"/>
    </source>
</evidence>
<dbReference type="GO" id="GO:0045892">
    <property type="term" value="P:negative regulation of DNA-templated transcription"/>
    <property type="evidence" value="ECO:0007669"/>
    <property type="project" value="UniProtKB-ARBA"/>
</dbReference>
<gene>
    <name evidence="8" type="ORF">ACJRO7_014554</name>
</gene>
<evidence type="ECO:0000256" key="3">
    <source>
        <dbReference type="ARBA" id="ARBA00022771"/>
    </source>
</evidence>
<evidence type="ECO:0000256" key="1">
    <source>
        <dbReference type="ARBA" id="ARBA00022723"/>
    </source>
</evidence>
<dbReference type="SMART" id="SM00356">
    <property type="entry name" value="ZnF_C3H1"/>
    <property type="match status" value="3"/>
</dbReference>